<accession>Q988C3</accession>
<keyword evidence="6" id="KW-0449">Lipoprotein</keyword>
<sequence>MGRFSSGSLSRLCAITTRILIGKSNREGNMLKILKSSVSAVILSSILLGGALAGEVKSIAILTPEEGTDYGWNQQGIDAAKAAGKAAGVEVVVAQGLGYGDVRPTLRELASDGASLLIAHASGYNTSAPEIAKELKVPVAIVDTPNGLEKGLVADYTLSGHQGAYLAGRLAAKMSRSKSVGIVVSGEPPSWNSQSAAFAQGVKAENPDVKITYAVIGPAAYSDAAGGKRVTESVIASGADIIFGQGNGSSFGMLQAVETTKAADGGKVYFIDVIGDKSPIDKGFLLSSVVWNIEPVYAAMIADLKADTFGTKHYTIGLKDDSVKLLKTAAIPDNVWTEIQTLREDVISGKIKVDPVYDAAAVRALMTSVAQ</sequence>
<dbReference type="PANTHER" id="PTHR34296">
    <property type="entry name" value="TRANSCRIPTIONAL ACTIVATOR PROTEIN MED"/>
    <property type="match status" value="1"/>
</dbReference>
<evidence type="ECO:0000256" key="4">
    <source>
        <dbReference type="ARBA" id="ARBA00022729"/>
    </source>
</evidence>
<gene>
    <name evidence="8" type="ordered locus">mlr6801</name>
</gene>
<dbReference type="EMBL" id="BA000012">
    <property type="protein sequence ID" value="BAB53027.1"/>
    <property type="molecule type" value="Genomic_DNA"/>
</dbReference>
<dbReference type="Proteomes" id="UP000000552">
    <property type="component" value="Chromosome"/>
</dbReference>
<keyword evidence="4" id="KW-0732">Signal</keyword>
<evidence type="ECO:0000313" key="9">
    <source>
        <dbReference type="Proteomes" id="UP000000552"/>
    </source>
</evidence>
<organism evidence="8 9">
    <name type="scientific">Mesorhizobium japonicum (strain LMG 29417 / CECT 9101 / MAFF 303099)</name>
    <name type="common">Mesorhizobium loti (strain MAFF 303099)</name>
    <dbReference type="NCBI Taxonomy" id="266835"/>
    <lineage>
        <taxon>Bacteria</taxon>
        <taxon>Pseudomonadati</taxon>
        <taxon>Pseudomonadota</taxon>
        <taxon>Alphaproteobacteria</taxon>
        <taxon>Hyphomicrobiales</taxon>
        <taxon>Phyllobacteriaceae</taxon>
        <taxon>Mesorhizobium</taxon>
    </lineage>
</organism>
<keyword evidence="3" id="KW-1003">Cell membrane</keyword>
<protein>
    <submittedName>
        <fullName evidence="8">Mlr6801 protein</fullName>
    </submittedName>
</protein>
<dbReference type="CDD" id="cd06304">
    <property type="entry name" value="PBP1_BmpA_Med_PnrA-like"/>
    <property type="match status" value="1"/>
</dbReference>
<evidence type="ECO:0000256" key="2">
    <source>
        <dbReference type="ARBA" id="ARBA00008610"/>
    </source>
</evidence>
<dbReference type="InterPro" id="IPR050957">
    <property type="entry name" value="BMP_lipoprotein"/>
</dbReference>
<evidence type="ECO:0000256" key="5">
    <source>
        <dbReference type="ARBA" id="ARBA00023136"/>
    </source>
</evidence>
<comment type="subcellular location">
    <subcellularLocation>
        <location evidence="1">Cell membrane</location>
        <topology evidence="1">Lipid-anchor</topology>
    </subcellularLocation>
</comment>
<dbReference type="eggNOG" id="COG1744">
    <property type="taxonomic scope" value="Bacteria"/>
</dbReference>
<dbReference type="GO" id="GO:0005886">
    <property type="term" value="C:plasma membrane"/>
    <property type="evidence" value="ECO:0007669"/>
    <property type="project" value="UniProtKB-SubCell"/>
</dbReference>
<evidence type="ECO:0000256" key="1">
    <source>
        <dbReference type="ARBA" id="ARBA00004193"/>
    </source>
</evidence>
<dbReference type="Pfam" id="PF02608">
    <property type="entry name" value="Bmp"/>
    <property type="match status" value="1"/>
</dbReference>
<name>Q988C3_RHILO</name>
<reference evidence="8 9" key="1">
    <citation type="journal article" date="2000" name="DNA Res.">
        <title>Complete genome structure of the nitrogen-fixing symbiotic bacterium Mesorhizobium loti.</title>
        <authorList>
            <person name="Kaneko T."/>
            <person name="Nakamura Y."/>
            <person name="Sato S."/>
            <person name="Asamizu E."/>
            <person name="Kato T."/>
            <person name="Sasamoto S."/>
            <person name="Watanabe A."/>
            <person name="Idesawa K."/>
            <person name="Ishikawa A."/>
            <person name="Kawashima K."/>
            <person name="Kimura T."/>
            <person name="Kishida Y."/>
            <person name="Kiyokawa C."/>
            <person name="Kohara M."/>
            <person name="Matsumoto M."/>
            <person name="Matsuno A."/>
            <person name="Mochizuki Y."/>
            <person name="Nakayama S."/>
            <person name="Nakazaki N."/>
            <person name="Shimpo S."/>
            <person name="Sugimoto M."/>
            <person name="Takeuchi C."/>
            <person name="Yamada M."/>
            <person name="Tabata S."/>
        </authorList>
    </citation>
    <scope>NUCLEOTIDE SEQUENCE [LARGE SCALE GENOMIC DNA]</scope>
    <source>
        <strain evidence="9">LMG 29417 / CECT 9101 / MAFF 303099</strain>
    </source>
</reference>
<evidence type="ECO:0000259" key="7">
    <source>
        <dbReference type="Pfam" id="PF02608"/>
    </source>
</evidence>
<dbReference type="HOGENOM" id="CLU_812999_0_0_5"/>
<dbReference type="Gene3D" id="3.40.50.2300">
    <property type="match status" value="2"/>
</dbReference>
<dbReference type="SUPFAM" id="SSF53822">
    <property type="entry name" value="Periplasmic binding protein-like I"/>
    <property type="match status" value="1"/>
</dbReference>
<evidence type="ECO:0000256" key="3">
    <source>
        <dbReference type="ARBA" id="ARBA00022475"/>
    </source>
</evidence>
<evidence type="ECO:0000256" key="6">
    <source>
        <dbReference type="ARBA" id="ARBA00023288"/>
    </source>
</evidence>
<dbReference type="InterPro" id="IPR028082">
    <property type="entry name" value="Peripla_BP_I"/>
</dbReference>
<evidence type="ECO:0000313" key="8">
    <source>
        <dbReference type="EMBL" id="BAB53027.1"/>
    </source>
</evidence>
<keyword evidence="5" id="KW-0472">Membrane</keyword>
<dbReference type="PANTHER" id="PTHR34296:SF2">
    <property type="entry name" value="ABC TRANSPORTER GUANOSINE-BINDING PROTEIN NUPN"/>
    <property type="match status" value="1"/>
</dbReference>
<dbReference type="InterPro" id="IPR003760">
    <property type="entry name" value="PnrA-like"/>
</dbReference>
<proteinExistence type="inferred from homology"/>
<dbReference type="KEGG" id="mlo:mlr6801"/>
<comment type="similarity">
    <text evidence="2">Belongs to the BMP lipoprotein family.</text>
</comment>
<dbReference type="AlphaFoldDB" id="Q988C3"/>
<feature type="domain" description="ABC transporter substrate-binding protein PnrA-like" evidence="7">
    <location>
        <begin position="57"/>
        <end position="353"/>
    </location>
</feature>